<protein>
    <recommendedName>
        <fullName evidence="2">PNPLA domain-containing protein</fullName>
    </recommendedName>
</protein>
<evidence type="ECO:0000259" key="2">
    <source>
        <dbReference type="PROSITE" id="PS51635"/>
    </source>
</evidence>
<dbReference type="AlphaFoldDB" id="A0A6C0KJ99"/>
<evidence type="ECO:0000313" key="3">
    <source>
        <dbReference type="EMBL" id="QHU17246.1"/>
    </source>
</evidence>
<dbReference type="InterPro" id="IPR052580">
    <property type="entry name" value="Lipid_Hydrolase"/>
</dbReference>
<name>A0A6C0KJ99_9ZZZZ</name>
<keyword evidence="1" id="KW-0443">Lipid metabolism</keyword>
<dbReference type="Gene3D" id="3.40.1090.10">
    <property type="entry name" value="Cytosolic phospholipase A2 catalytic domain"/>
    <property type="match status" value="2"/>
</dbReference>
<dbReference type="Pfam" id="PF01734">
    <property type="entry name" value="Patatin"/>
    <property type="match status" value="1"/>
</dbReference>
<evidence type="ECO:0000256" key="1">
    <source>
        <dbReference type="ARBA" id="ARBA00023098"/>
    </source>
</evidence>
<dbReference type="InterPro" id="IPR002641">
    <property type="entry name" value="PNPLA_dom"/>
</dbReference>
<dbReference type="PROSITE" id="PS51635">
    <property type="entry name" value="PNPLA"/>
    <property type="match status" value="1"/>
</dbReference>
<sequence length="303" mass="34693">MEHESRNIKHLVIAGGGVTGFSAYGVLRESNKAGFWHIENIESIYGTSIGAVLAIYMALKYSWEDLDDFILKRPWQHVFKIDIHGTFAAYENRGVYDKRIIEEFLLPPMLGKDFDATTTLLEFYEQTGIAVYINSVELHSYQSVVMSYKTHPEWTVIDAVYCSACLPILLSPLLKDGKCYIDGGAIVNYPLEFCIENGAEPDEIFGITLAKVDKSVNTITEESTLFDYISILMSKVYEHSCHDRSHDYKLKHEIALENTMISIYDMIKCMSSMEQRLLFITKGVDLWNRWYMPTNIQENLTIS</sequence>
<dbReference type="PANTHER" id="PTHR46394">
    <property type="entry name" value="ANNEXIN"/>
    <property type="match status" value="1"/>
</dbReference>
<dbReference type="InterPro" id="IPR016035">
    <property type="entry name" value="Acyl_Trfase/lysoPLipase"/>
</dbReference>
<dbReference type="SUPFAM" id="SSF52151">
    <property type="entry name" value="FabD/lysophospholipase-like"/>
    <property type="match status" value="1"/>
</dbReference>
<feature type="domain" description="PNPLA" evidence="2">
    <location>
        <begin position="11"/>
        <end position="195"/>
    </location>
</feature>
<organism evidence="3">
    <name type="scientific">viral metagenome</name>
    <dbReference type="NCBI Taxonomy" id="1070528"/>
    <lineage>
        <taxon>unclassified sequences</taxon>
        <taxon>metagenomes</taxon>
        <taxon>organismal metagenomes</taxon>
    </lineage>
</organism>
<dbReference type="GO" id="GO:0006629">
    <property type="term" value="P:lipid metabolic process"/>
    <property type="evidence" value="ECO:0007669"/>
    <property type="project" value="UniProtKB-KW"/>
</dbReference>
<dbReference type="EMBL" id="MN740900">
    <property type="protein sequence ID" value="QHU17246.1"/>
    <property type="molecule type" value="Genomic_DNA"/>
</dbReference>
<accession>A0A6C0KJ99</accession>
<dbReference type="PANTHER" id="PTHR46394:SF1">
    <property type="entry name" value="PNPLA DOMAIN-CONTAINING PROTEIN"/>
    <property type="match status" value="1"/>
</dbReference>
<proteinExistence type="predicted"/>
<reference evidence="3" key="1">
    <citation type="journal article" date="2020" name="Nature">
        <title>Giant virus diversity and host interactions through global metagenomics.</title>
        <authorList>
            <person name="Schulz F."/>
            <person name="Roux S."/>
            <person name="Paez-Espino D."/>
            <person name="Jungbluth S."/>
            <person name="Walsh D.A."/>
            <person name="Denef V.J."/>
            <person name="McMahon K.D."/>
            <person name="Konstantinidis K.T."/>
            <person name="Eloe-Fadrosh E.A."/>
            <person name="Kyrpides N.C."/>
            <person name="Woyke T."/>
        </authorList>
    </citation>
    <scope>NUCLEOTIDE SEQUENCE</scope>
    <source>
        <strain evidence="3">GVMAG-S-3300012000-57</strain>
    </source>
</reference>